<dbReference type="AlphaFoldDB" id="A0AAD8PBI5"/>
<gene>
    <name evidence="1" type="ORF">QVD17_06747</name>
</gene>
<organism evidence="1 2">
    <name type="scientific">Tagetes erecta</name>
    <name type="common">African marigold</name>
    <dbReference type="NCBI Taxonomy" id="13708"/>
    <lineage>
        <taxon>Eukaryota</taxon>
        <taxon>Viridiplantae</taxon>
        <taxon>Streptophyta</taxon>
        <taxon>Embryophyta</taxon>
        <taxon>Tracheophyta</taxon>
        <taxon>Spermatophyta</taxon>
        <taxon>Magnoliopsida</taxon>
        <taxon>eudicotyledons</taxon>
        <taxon>Gunneridae</taxon>
        <taxon>Pentapetalae</taxon>
        <taxon>asterids</taxon>
        <taxon>campanulids</taxon>
        <taxon>Asterales</taxon>
        <taxon>Asteraceae</taxon>
        <taxon>Asteroideae</taxon>
        <taxon>Heliantheae alliance</taxon>
        <taxon>Tageteae</taxon>
        <taxon>Tagetes</taxon>
    </lineage>
</organism>
<dbReference type="Proteomes" id="UP001229421">
    <property type="component" value="Unassembled WGS sequence"/>
</dbReference>
<protein>
    <submittedName>
        <fullName evidence="1">Uncharacterized protein</fullName>
    </submittedName>
</protein>
<sequence>MFLACKICDLYLIEIADSRIKRSICFERWKKVKWRFHLLFFQLSEYGGIQTIFSFFDGFAFSIDILGNLEP</sequence>
<accession>A0AAD8PBI5</accession>
<evidence type="ECO:0000313" key="2">
    <source>
        <dbReference type="Proteomes" id="UP001229421"/>
    </source>
</evidence>
<comment type="caution">
    <text evidence="1">The sequence shown here is derived from an EMBL/GenBank/DDBJ whole genome shotgun (WGS) entry which is preliminary data.</text>
</comment>
<reference evidence="1" key="1">
    <citation type="journal article" date="2023" name="bioRxiv">
        <title>Improved chromosome-level genome assembly for marigold (Tagetes erecta).</title>
        <authorList>
            <person name="Jiang F."/>
            <person name="Yuan L."/>
            <person name="Wang S."/>
            <person name="Wang H."/>
            <person name="Xu D."/>
            <person name="Wang A."/>
            <person name="Fan W."/>
        </authorList>
    </citation>
    <scope>NUCLEOTIDE SEQUENCE</scope>
    <source>
        <strain evidence="1">WSJ</strain>
        <tissue evidence="1">Leaf</tissue>
    </source>
</reference>
<dbReference type="EMBL" id="JAUHHV010000001">
    <property type="protein sequence ID" value="KAK1440913.1"/>
    <property type="molecule type" value="Genomic_DNA"/>
</dbReference>
<name>A0AAD8PBI5_TARER</name>
<proteinExistence type="predicted"/>
<evidence type="ECO:0000313" key="1">
    <source>
        <dbReference type="EMBL" id="KAK1440913.1"/>
    </source>
</evidence>
<keyword evidence="2" id="KW-1185">Reference proteome</keyword>